<name>A0A0D9X524_9ORYZ</name>
<reference evidence="1 2" key="1">
    <citation type="submission" date="2012-08" db="EMBL/GenBank/DDBJ databases">
        <title>Oryza genome evolution.</title>
        <authorList>
            <person name="Wing R.A."/>
        </authorList>
    </citation>
    <scope>NUCLEOTIDE SEQUENCE</scope>
</reference>
<reference evidence="2" key="2">
    <citation type="submission" date="2013-12" db="EMBL/GenBank/DDBJ databases">
        <authorList>
            <person name="Yu Y."/>
            <person name="Lee S."/>
            <person name="de Baynast K."/>
            <person name="Wissotski M."/>
            <person name="Liu L."/>
            <person name="Talag J."/>
            <person name="Goicoechea J."/>
            <person name="Angelova A."/>
            <person name="Jetty R."/>
            <person name="Kudrna D."/>
            <person name="Golser W."/>
            <person name="Rivera L."/>
            <person name="Zhang J."/>
            <person name="Wing R."/>
        </authorList>
    </citation>
    <scope>NUCLEOTIDE SEQUENCE</scope>
</reference>
<dbReference type="Proteomes" id="UP000032180">
    <property type="component" value="Chromosome 8"/>
</dbReference>
<dbReference type="Gramene" id="LPERR08G04800.1">
    <property type="protein sequence ID" value="LPERR08G04800.1"/>
    <property type="gene ID" value="LPERR08G04800"/>
</dbReference>
<dbReference type="EnsemblPlants" id="LPERR08G04800.1">
    <property type="protein sequence ID" value="LPERR08G04800.1"/>
    <property type="gene ID" value="LPERR08G04800"/>
</dbReference>
<evidence type="ECO:0000313" key="2">
    <source>
        <dbReference type="Proteomes" id="UP000032180"/>
    </source>
</evidence>
<reference evidence="1" key="3">
    <citation type="submission" date="2015-04" db="UniProtKB">
        <authorList>
            <consortium name="EnsemblPlants"/>
        </authorList>
    </citation>
    <scope>IDENTIFICATION</scope>
</reference>
<dbReference type="HOGENOM" id="CLU_2402862_0_0_1"/>
<evidence type="ECO:0000313" key="1">
    <source>
        <dbReference type="EnsemblPlants" id="LPERR08G04800.1"/>
    </source>
</evidence>
<keyword evidence="2" id="KW-1185">Reference proteome</keyword>
<sequence>MATTGAGATLLGLASGIKVFSIGLCGSIPLAVCAVKTRFMKPRLSQDVPGFKYFQTVAQDEQERKNLHYFCLKICSPITDSDLKILVELEFKI</sequence>
<organism evidence="1 2">
    <name type="scientific">Leersia perrieri</name>
    <dbReference type="NCBI Taxonomy" id="77586"/>
    <lineage>
        <taxon>Eukaryota</taxon>
        <taxon>Viridiplantae</taxon>
        <taxon>Streptophyta</taxon>
        <taxon>Embryophyta</taxon>
        <taxon>Tracheophyta</taxon>
        <taxon>Spermatophyta</taxon>
        <taxon>Magnoliopsida</taxon>
        <taxon>Liliopsida</taxon>
        <taxon>Poales</taxon>
        <taxon>Poaceae</taxon>
        <taxon>BOP clade</taxon>
        <taxon>Oryzoideae</taxon>
        <taxon>Oryzeae</taxon>
        <taxon>Oryzinae</taxon>
        <taxon>Leersia</taxon>
    </lineage>
</organism>
<accession>A0A0D9X524</accession>
<proteinExistence type="predicted"/>
<dbReference type="AlphaFoldDB" id="A0A0D9X524"/>
<protein>
    <submittedName>
        <fullName evidence="1">Uncharacterized protein</fullName>
    </submittedName>
</protein>